<gene>
    <name evidence="3" type="ORF">JCM9152_2918</name>
</gene>
<evidence type="ECO:0000313" key="4">
    <source>
        <dbReference type="Proteomes" id="UP000018895"/>
    </source>
</evidence>
<dbReference type="FunFam" id="3.90.550.10:FF:000130">
    <property type="entry name" value="Family 2 glycosyl transferase"/>
    <property type="match status" value="1"/>
</dbReference>
<dbReference type="EMBL" id="BAUU01000019">
    <property type="protein sequence ID" value="GAE31448.1"/>
    <property type="molecule type" value="Genomic_DNA"/>
</dbReference>
<evidence type="ECO:0000313" key="3">
    <source>
        <dbReference type="EMBL" id="GAE31448.1"/>
    </source>
</evidence>
<evidence type="ECO:0000259" key="2">
    <source>
        <dbReference type="Pfam" id="PF00535"/>
    </source>
</evidence>
<dbReference type="InterPro" id="IPR029044">
    <property type="entry name" value="Nucleotide-diphossugar_trans"/>
</dbReference>
<dbReference type="AlphaFoldDB" id="W4QIJ2"/>
<sequence length="256" mass="29646">MTRLIKKQANVSIITPAYNAQAYIADTIESVIEQTYESWEMLIVDDCSTDDTAQIVQAYTRRDPRIRYIQLAQNSGPAITRNTAIAAASGRYLAFLDSDDMWLPNKLERQLQFMQERDLAFSFTQYRVMDLEGNVTGKLEDVPDEATYKDLLKHNVIGCLTVMLDKEKVGAVEMVNIRSRQDYVLWLHICKRGFTAYGLKEPLALYRVGRQSVSSNKVKMAKQNWRVYREIEGLNLVKSLWYFSHYVVFKLVKYAR</sequence>
<dbReference type="STRING" id="1236971.JCM9152_2918"/>
<organism evidence="3 4">
    <name type="scientific">Halalkalibacter hemicellulosilyticusJCM 9152</name>
    <dbReference type="NCBI Taxonomy" id="1236971"/>
    <lineage>
        <taxon>Bacteria</taxon>
        <taxon>Bacillati</taxon>
        <taxon>Bacillota</taxon>
        <taxon>Bacilli</taxon>
        <taxon>Bacillales</taxon>
        <taxon>Bacillaceae</taxon>
        <taxon>Halalkalibacter</taxon>
    </lineage>
</organism>
<proteinExistence type="inferred from homology"/>
<dbReference type="CDD" id="cd00761">
    <property type="entry name" value="Glyco_tranf_GTA_type"/>
    <property type="match status" value="1"/>
</dbReference>
<dbReference type="SUPFAM" id="SSF53448">
    <property type="entry name" value="Nucleotide-diphospho-sugar transferases"/>
    <property type="match status" value="1"/>
</dbReference>
<dbReference type="RefSeq" id="WP_035345069.1">
    <property type="nucleotide sequence ID" value="NZ_BAUU01000019.1"/>
</dbReference>
<dbReference type="PANTHER" id="PTHR22916:SF3">
    <property type="entry name" value="UDP-GLCNAC:BETAGAL BETA-1,3-N-ACETYLGLUCOSAMINYLTRANSFERASE-LIKE PROTEIN 1"/>
    <property type="match status" value="1"/>
</dbReference>
<dbReference type="Pfam" id="PF00535">
    <property type="entry name" value="Glycos_transf_2"/>
    <property type="match status" value="1"/>
</dbReference>
<accession>W4QIJ2</accession>
<feature type="domain" description="Glycosyltransferase 2-like" evidence="2">
    <location>
        <begin position="12"/>
        <end position="135"/>
    </location>
</feature>
<dbReference type="Gene3D" id="3.90.550.10">
    <property type="entry name" value="Spore Coat Polysaccharide Biosynthesis Protein SpsA, Chain A"/>
    <property type="match status" value="1"/>
</dbReference>
<comment type="similarity">
    <text evidence="1">Belongs to the glycosyltransferase 2 family.</text>
</comment>
<keyword evidence="3" id="KW-0808">Transferase</keyword>
<comment type="caution">
    <text evidence="3">The sequence shown here is derived from an EMBL/GenBank/DDBJ whole genome shotgun (WGS) entry which is preliminary data.</text>
</comment>
<dbReference type="Proteomes" id="UP000018895">
    <property type="component" value="Unassembled WGS sequence"/>
</dbReference>
<dbReference type="InterPro" id="IPR001173">
    <property type="entry name" value="Glyco_trans_2-like"/>
</dbReference>
<keyword evidence="4" id="KW-1185">Reference proteome</keyword>
<evidence type="ECO:0000256" key="1">
    <source>
        <dbReference type="ARBA" id="ARBA00006739"/>
    </source>
</evidence>
<dbReference type="OrthoDB" id="9785185at2"/>
<dbReference type="GO" id="GO:0016758">
    <property type="term" value="F:hexosyltransferase activity"/>
    <property type="evidence" value="ECO:0007669"/>
    <property type="project" value="UniProtKB-ARBA"/>
</dbReference>
<protein>
    <submittedName>
        <fullName evidence="3">Putative N-acetylgalactosaminyl-diphosphoundecaprenol glucuronosyltransferase</fullName>
    </submittedName>
</protein>
<reference evidence="3" key="1">
    <citation type="journal article" date="2014" name="Genome Announc.">
        <title>Draft Genome Sequences of Three Alkaliphilic Bacillus Strains, Bacillus wakoensis JCM 9140T, Bacillus akibai JCM 9157T, and Bacillus hemicellulosilyticus JCM 9152T.</title>
        <authorList>
            <person name="Yuki M."/>
            <person name="Oshima K."/>
            <person name="Suda W."/>
            <person name="Oshida Y."/>
            <person name="Kitamura K."/>
            <person name="Iida T."/>
            <person name="Hattori M."/>
            <person name="Ohkuma M."/>
        </authorList>
    </citation>
    <scope>NUCLEOTIDE SEQUENCE [LARGE SCALE GENOMIC DNA]</scope>
    <source>
        <strain evidence="3">JCM 9152</strain>
    </source>
</reference>
<dbReference type="PANTHER" id="PTHR22916">
    <property type="entry name" value="GLYCOSYLTRANSFERASE"/>
    <property type="match status" value="1"/>
</dbReference>
<name>W4QIJ2_9BACI</name>